<dbReference type="Proteomes" id="UP000718451">
    <property type="component" value="Unassembled WGS sequence"/>
</dbReference>
<dbReference type="Gene3D" id="1.20.120.450">
    <property type="entry name" value="dinb family like domain"/>
    <property type="match status" value="1"/>
</dbReference>
<dbReference type="InterPro" id="IPR034660">
    <property type="entry name" value="DinB/YfiT-like"/>
</dbReference>
<evidence type="ECO:0000259" key="1">
    <source>
        <dbReference type="Pfam" id="PF12867"/>
    </source>
</evidence>
<dbReference type="InterPro" id="IPR024775">
    <property type="entry name" value="DinB-like"/>
</dbReference>
<sequence>MAKLLLTPENQIQRLNQLLNFVDDLKTIGVERLKNRPNEKSWNTIEVLEHLNIAYSLYADNIHSTLEKLKDDNNGPWEYKPGFWNRFVIEGQRPKGSKRPFKMKTLKKFEPLLPNSLNEATIEEVFNRFKNAHNQLKSFIVESRTKRIEHKKITSAIGPIVKFHLPEAFEFLICHAERHKIQIDEILGS</sequence>
<name>A0ABX1GN64_9FLAO</name>
<dbReference type="Pfam" id="PF12867">
    <property type="entry name" value="DinB_2"/>
    <property type="match status" value="1"/>
</dbReference>
<proteinExistence type="predicted"/>
<protein>
    <recommendedName>
        <fullName evidence="1">DinB-like domain-containing protein</fullName>
    </recommendedName>
</protein>
<dbReference type="RefSeq" id="WP_168551529.1">
    <property type="nucleotide sequence ID" value="NZ_JAAWWL010000001.1"/>
</dbReference>
<evidence type="ECO:0000313" key="2">
    <source>
        <dbReference type="EMBL" id="NKI31348.1"/>
    </source>
</evidence>
<organism evidence="2 3">
    <name type="scientific">Croceivirga thetidis</name>
    <dbReference type="NCBI Taxonomy" id="2721623"/>
    <lineage>
        <taxon>Bacteria</taxon>
        <taxon>Pseudomonadati</taxon>
        <taxon>Bacteroidota</taxon>
        <taxon>Flavobacteriia</taxon>
        <taxon>Flavobacteriales</taxon>
        <taxon>Flavobacteriaceae</taxon>
        <taxon>Croceivirga</taxon>
    </lineage>
</organism>
<keyword evidence="3" id="KW-1185">Reference proteome</keyword>
<comment type="caution">
    <text evidence="2">The sequence shown here is derived from an EMBL/GenBank/DDBJ whole genome shotgun (WGS) entry which is preliminary data.</text>
</comment>
<dbReference type="EMBL" id="JAAWWL010000001">
    <property type="protein sequence ID" value="NKI31348.1"/>
    <property type="molecule type" value="Genomic_DNA"/>
</dbReference>
<feature type="domain" description="DinB-like" evidence="1">
    <location>
        <begin position="25"/>
        <end position="183"/>
    </location>
</feature>
<evidence type="ECO:0000313" key="3">
    <source>
        <dbReference type="Proteomes" id="UP000718451"/>
    </source>
</evidence>
<accession>A0ABX1GN64</accession>
<gene>
    <name evidence="2" type="ORF">HCU67_05285</name>
</gene>
<reference evidence="2 3" key="1">
    <citation type="submission" date="2020-04" db="EMBL/GenBank/DDBJ databases">
        <authorList>
            <person name="Yoon J."/>
        </authorList>
    </citation>
    <scope>NUCLEOTIDE SEQUENCE [LARGE SCALE GENOMIC DNA]</scope>
    <source>
        <strain evidence="2 3">DJ-13</strain>
    </source>
</reference>